<dbReference type="EMBL" id="QKOE01000036">
    <property type="protein sequence ID" value="PZA14361.1"/>
    <property type="molecule type" value="Genomic_DNA"/>
</dbReference>
<reference evidence="5 6" key="1">
    <citation type="submission" date="2018-06" db="EMBL/GenBank/DDBJ databases">
        <title>Azoarcus communis strain SWub3 genome.</title>
        <authorList>
            <person name="Zorraquino Salvo V."/>
            <person name="Toubiana D."/>
            <person name="Blumwald E."/>
        </authorList>
    </citation>
    <scope>NUCLEOTIDE SEQUENCE [LARGE SCALE GENOMIC DNA]</scope>
    <source>
        <strain evidence="5 6">SWub3</strain>
    </source>
</reference>
<comment type="caution">
    <text evidence="5">The sequence shown here is derived from an EMBL/GenBank/DDBJ whole genome shotgun (WGS) entry which is preliminary data.</text>
</comment>
<gene>
    <name evidence="5" type="ORF">DNK49_22290</name>
</gene>
<dbReference type="AlphaFoldDB" id="A0A323UPZ2"/>
<dbReference type="InterPro" id="IPR004291">
    <property type="entry name" value="Transposase_IS66_central"/>
</dbReference>
<accession>A0A323UPZ2</accession>
<dbReference type="Pfam" id="PF17761">
    <property type="entry name" value="DUF1016_N"/>
    <property type="match status" value="2"/>
</dbReference>
<name>A0A323UPZ2_9RHOO</name>
<proteinExistence type="predicted"/>
<evidence type="ECO:0000313" key="5">
    <source>
        <dbReference type="EMBL" id="PZA14361.1"/>
    </source>
</evidence>
<dbReference type="InterPro" id="IPR009362">
    <property type="entry name" value="YhcG_C"/>
</dbReference>
<evidence type="ECO:0000259" key="1">
    <source>
        <dbReference type="Pfam" id="PF03050"/>
    </source>
</evidence>
<feature type="domain" description="Transposase IS66 central" evidence="1">
    <location>
        <begin position="290"/>
        <end position="576"/>
    </location>
</feature>
<dbReference type="NCBIfam" id="NF033517">
    <property type="entry name" value="transpos_IS66"/>
    <property type="match status" value="1"/>
</dbReference>
<organism evidence="5 6">
    <name type="scientific">Parazoarcus communis SWub3 = DSM 12120</name>
    <dbReference type="NCBI Taxonomy" id="1121029"/>
    <lineage>
        <taxon>Bacteria</taxon>
        <taxon>Pseudomonadati</taxon>
        <taxon>Pseudomonadota</taxon>
        <taxon>Betaproteobacteria</taxon>
        <taxon>Rhodocyclales</taxon>
        <taxon>Zoogloeaceae</taxon>
        <taxon>Parazoarcus</taxon>
    </lineage>
</organism>
<feature type="domain" description="YhcG N-terminal" evidence="4">
    <location>
        <begin position="150"/>
        <end position="199"/>
    </location>
</feature>
<evidence type="ECO:0000313" key="6">
    <source>
        <dbReference type="Proteomes" id="UP000248259"/>
    </source>
</evidence>
<dbReference type="PANTHER" id="PTHR33678">
    <property type="entry name" value="BLL1576 PROTEIN"/>
    <property type="match status" value="1"/>
</dbReference>
<evidence type="ECO:0000259" key="3">
    <source>
        <dbReference type="Pfam" id="PF13817"/>
    </source>
</evidence>
<feature type="domain" description="Transposase IS66 C-terminal" evidence="3">
    <location>
        <begin position="583"/>
        <end position="620"/>
    </location>
</feature>
<feature type="domain" description="YhcG N-terminal" evidence="4">
    <location>
        <begin position="24"/>
        <end position="96"/>
    </location>
</feature>
<dbReference type="Proteomes" id="UP000248259">
    <property type="component" value="Unassembled WGS sequence"/>
</dbReference>
<evidence type="ECO:0000259" key="4">
    <source>
        <dbReference type="Pfam" id="PF17761"/>
    </source>
</evidence>
<protein>
    <submittedName>
        <fullName evidence="5">IS66 family transposase</fullName>
    </submittedName>
</protein>
<dbReference type="PANTHER" id="PTHR33678:SF1">
    <property type="entry name" value="BLL1576 PROTEIN"/>
    <property type="match status" value="1"/>
</dbReference>
<dbReference type="InterPro" id="IPR041527">
    <property type="entry name" value="YhcG_N"/>
</dbReference>
<feature type="domain" description="YhcG PDDEXK nuclease" evidence="2">
    <location>
        <begin position="224"/>
        <end position="265"/>
    </location>
</feature>
<sequence>MNAKAPGFDDLVAAIERAHAALADQAAKAVNVSLTLRNWMIGHYIQTYEQSGADRARYGERLLDTLAQRLQQGGLKRVEARELRRFRQFYLAYPQIRETLSPESGNQLFPLAIRQTLSAQWPVADMREASPESSMAETPSSPPANAGRLLLERLSFSHFAELLQCVDPLQRTFYETEALRGNWSVRELKRQIASQYFERCGVSTDKTTLATLAQAGAEPASRRDLIRDPYVFEFLGLQPREVMSEGQLEDALLDKLQDFLLELGHVRPKFACSRCDTIVQANAPARPIARGLAGAGLLAHVLVAKYCDHLPLYRQSTIYAREGVELERSTLADWVGQCNTLLRPLVQALRKHVLSASKLHADDTPVPVLSPGEGQTRTGRLWTYVRDDGPAGDETPPAVWFAYSPNRRGEHPQRHLAHFKGVLQADAFAGFAPLYLGGTIQEAACWAHVRRKFYDLHKAQASPLAAEALKQIGMLYAVEESVRGKPPELRRAERQARAGPVLVALRAWLDVTLKQLSQKSALAEAIRYALTRWDALVRYSTNGRIEIDNNAAERALRTVALGRKNYLFAGSDAGGERAAAIYSLIGTAKLNGLDPEAYLRHVIGRIAEHPVNRVDELLPWKVELKVLAPEQKAA</sequence>
<keyword evidence="6" id="KW-1185">Reference proteome</keyword>
<dbReference type="InterPro" id="IPR039552">
    <property type="entry name" value="IS66_C"/>
</dbReference>
<dbReference type="InterPro" id="IPR052344">
    <property type="entry name" value="Transposase-related"/>
</dbReference>
<dbReference type="Pfam" id="PF13817">
    <property type="entry name" value="DDE_Tnp_IS66_C"/>
    <property type="match status" value="1"/>
</dbReference>
<dbReference type="Pfam" id="PF06250">
    <property type="entry name" value="YhcG_C"/>
    <property type="match status" value="1"/>
</dbReference>
<dbReference type="OrthoDB" id="9794514at2"/>
<evidence type="ECO:0000259" key="2">
    <source>
        <dbReference type="Pfam" id="PF06250"/>
    </source>
</evidence>
<dbReference type="Pfam" id="PF03050">
    <property type="entry name" value="DDE_Tnp_IS66"/>
    <property type="match status" value="1"/>
</dbReference>